<dbReference type="Gene3D" id="3.40.30.10">
    <property type="entry name" value="Glutaredoxin"/>
    <property type="match status" value="1"/>
</dbReference>
<comment type="caution">
    <text evidence="2">The sequence shown here is derived from an EMBL/GenBank/DDBJ whole genome shotgun (WGS) entry which is preliminary data.</text>
</comment>
<dbReference type="SUPFAM" id="SSF52833">
    <property type="entry name" value="Thioredoxin-like"/>
    <property type="match status" value="1"/>
</dbReference>
<dbReference type="GO" id="GO:0071013">
    <property type="term" value="C:catalytic step 2 spliceosome"/>
    <property type="evidence" value="ECO:0007669"/>
    <property type="project" value="TreeGrafter"/>
</dbReference>
<dbReference type="Pfam" id="PF05768">
    <property type="entry name" value="Glrx-like"/>
    <property type="match status" value="1"/>
</dbReference>
<gene>
    <name evidence="2" type="ORF">Agabi119p4_3337</name>
</gene>
<organism evidence="2 3">
    <name type="scientific">Agaricus bisporus var. burnettii</name>
    <dbReference type="NCBI Taxonomy" id="192524"/>
    <lineage>
        <taxon>Eukaryota</taxon>
        <taxon>Fungi</taxon>
        <taxon>Dikarya</taxon>
        <taxon>Basidiomycota</taxon>
        <taxon>Agaricomycotina</taxon>
        <taxon>Agaricomycetes</taxon>
        <taxon>Agaricomycetidae</taxon>
        <taxon>Agaricales</taxon>
        <taxon>Agaricineae</taxon>
        <taxon>Agaricaceae</taxon>
        <taxon>Agaricus</taxon>
    </lineage>
</organism>
<name>A0A8H7F6W4_AGABI</name>
<feature type="region of interest" description="Disordered" evidence="1">
    <location>
        <begin position="289"/>
        <end position="325"/>
    </location>
</feature>
<dbReference type="PANTHER" id="PTHR13316:SF0">
    <property type="entry name" value="ZINC FINGER CCHC DOMAIN-CONTAINING PROTEIN 8"/>
    <property type="match status" value="1"/>
</dbReference>
<reference evidence="2 3" key="1">
    <citation type="journal article" name="Sci. Rep.">
        <title>Telomere-to-telomere assembled and centromere annotated genomes of the two main subspecies of the button mushroom Agaricus bisporus reveal especially polymorphic chromosome ends.</title>
        <authorList>
            <person name="Sonnenberg A.S.M."/>
            <person name="Sedaghat-Telgerd N."/>
            <person name="Lavrijssen B."/>
            <person name="Ohm R.A."/>
            <person name="Hendrickx P.M."/>
            <person name="Scholtmeijer K."/>
            <person name="Baars J.J.P."/>
            <person name="van Peer A."/>
        </authorList>
    </citation>
    <scope>NUCLEOTIDE SEQUENCE [LARGE SCALE GENOMIC DNA]</scope>
    <source>
        <strain evidence="2 3">H119_p4</strain>
    </source>
</reference>
<dbReference type="InterPro" id="IPR052115">
    <property type="entry name" value="NEXT_complex_subunit_ZCCHC8"/>
</dbReference>
<dbReference type="AlphaFoldDB" id="A0A8H7F6W4"/>
<dbReference type="InterPro" id="IPR036249">
    <property type="entry name" value="Thioredoxin-like_sf"/>
</dbReference>
<evidence type="ECO:0008006" key="4">
    <source>
        <dbReference type="Google" id="ProtNLM"/>
    </source>
</evidence>
<dbReference type="PANTHER" id="PTHR13316">
    <property type="entry name" value="ZINC FINGER, CCHC DOMAIN CONTAINING 8"/>
    <property type="match status" value="1"/>
</dbReference>
<feature type="region of interest" description="Disordered" evidence="1">
    <location>
        <begin position="51"/>
        <end position="82"/>
    </location>
</feature>
<dbReference type="Proteomes" id="UP000629468">
    <property type="component" value="Unassembled WGS sequence"/>
</dbReference>
<proteinExistence type="predicted"/>
<accession>A0A8H7F6W4</accession>
<evidence type="ECO:0000256" key="1">
    <source>
        <dbReference type="SAM" id="MobiDB-lite"/>
    </source>
</evidence>
<dbReference type="EMBL" id="JABXXO010000004">
    <property type="protein sequence ID" value="KAF7778992.1"/>
    <property type="molecule type" value="Genomic_DNA"/>
</dbReference>
<sequence length="452" mass="50049">MAARFTRIPRLTLFSGPNCSLCDIAKAELAKVRQQRPFQLETVNIQDVGQERWKKKPLGRPDCDSGVGEMGSKSTTGSALADGGHEQATVATSIPSEHLFFVDTSSTANSWYEPYICGMYQRQTDAVLGEEVMDKTTEGSSQSLCFNCGSPDHAVSACPFRRNNDLISLSRQYYNFYKEFRDVTDHPRIHLAEGWRQQRLEWLENFQPGQIRGSLLREAIGPGDGDWLRNIATWGYPPGWISASDPRAKAFARIWNEQLDSGYYSPDEPFYIFGSADGEVENVSQDTLIMGQTPNQSDEREIEISESETASTSRSTSPTPRRWAEYPPTYFSSELLFPYTTQEAPPSSSIDWNSAFDGDDHYAQLYGQPPPPPNEPPPPLPPPPPPSCPPPLPPSPPPPPPSCPPPLPALPSTKSTPIFPSPSSSLQIQINTTSVAEEEDDDDDDMDISDSE</sequence>
<feature type="compositionally biased region" description="Acidic residues" evidence="1">
    <location>
        <begin position="436"/>
        <end position="452"/>
    </location>
</feature>
<feature type="compositionally biased region" description="Pro residues" evidence="1">
    <location>
        <begin position="368"/>
        <end position="409"/>
    </location>
</feature>
<feature type="compositionally biased region" description="Low complexity" evidence="1">
    <location>
        <begin position="307"/>
        <end position="321"/>
    </location>
</feature>
<protein>
    <recommendedName>
        <fullName evidence="4">CCHC-type domain-containing protein</fullName>
    </recommendedName>
</protein>
<evidence type="ECO:0000313" key="2">
    <source>
        <dbReference type="EMBL" id="KAF7778992.1"/>
    </source>
</evidence>
<feature type="compositionally biased region" description="Polar residues" evidence="1">
    <location>
        <begin position="413"/>
        <end position="435"/>
    </location>
</feature>
<evidence type="ECO:0000313" key="3">
    <source>
        <dbReference type="Proteomes" id="UP000629468"/>
    </source>
</evidence>
<feature type="region of interest" description="Disordered" evidence="1">
    <location>
        <begin position="341"/>
        <end position="452"/>
    </location>
</feature>
<dbReference type="GO" id="GO:0003723">
    <property type="term" value="F:RNA binding"/>
    <property type="evidence" value="ECO:0007669"/>
    <property type="project" value="TreeGrafter"/>
</dbReference>
<dbReference type="InterPro" id="IPR008554">
    <property type="entry name" value="Glutaredoxin-like"/>
</dbReference>
<feature type="compositionally biased region" description="Polar residues" evidence="1">
    <location>
        <begin position="341"/>
        <end position="352"/>
    </location>
</feature>